<accession>A0A8J7HQL2</accession>
<keyword evidence="3" id="KW-1185">Reference proteome</keyword>
<keyword evidence="1" id="KW-0812">Transmembrane</keyword>
<feature type="transmembrane region" description="Helical" evidence="1">
    <location>
        <begin position="12"/>
        <end position="35"/>
    </location>
</feature>
<protein>
    <submittedName>
        <fullName evidence="2">Type II secretion system protein</fullName>
    </submittedName>
</protein>
<gene>
    <name evidence="2" type="ORF">I8748_16890</name>
</gene>
<dbReference type="InterPro" id="IPR012902">
    <property type="entry name" value="N_methyl_site"/>
</dbReference>
<reference evidence="2 3" key="1">
    <citation type="journal article" date="2021" name="Int. J. Syst. Evol. Microbiol.">
        <title>Amazonocrinis nigriterrae gen. nov., sp. nov., Atlanticothrix silvestris gen. nov., sp. nov. and Dendronalium phyllosphericum gen. nov., sp. nov., nostocacean cyanobacteria from Brazilian environments.</title>
        <authorList>
            <person name="Alvarenga D.O."/>
            <person name="Andreote A.P.D."/>
            <person name="Branco L.H.Z."/>
            <person name="Delbaje E."/>
            <person name="Cruz R.B."/>
            <person name="Varani A.M."/>
            <person name="Fiore M.F."/>
        </authorList>
    </citation>
    <scope>NUCLEOTIDE SEQUENCE [LARGE SCALE GENOMIC DNA]</scope>
    <source>
        <strain evidence="2 3">CENA67</strain>
    </source>
</reference>
<name>A0A8J7HQL2_9NOST</name>
<organism evidence="2 3">
    <name type="scientific">Amazonocrinis nigriterrae CENA67</name>
    <dbReference type="NCBI Taxonomy" id="2794033"/>
    <lineage>
        <taxon>Bacteria</taxon>
        <taxon>Bacillati</taxon>
        <taxon>Cyanobacteriota</taxon>
        <taxon>Cyanophyceae</taxon>
        <taxon>Nostocales</taxon>
        <taxon>Nostocaceae</taxon>
        <taxon>Amazonocrinis</taxon>
        <taxon>Amazonocrinis nigriterrae</taxon>
    </lineage>
</organism>
<dbReference type="NCBIfam" id="NF038303">
    <property type="entry name" value="EPS_HpsB"/>
    <property type="match status" value="1"/>
</dbReference>
<evidence type="ECO:0000313" key="3">
    <source>
        <dbReference type="Proteomes" id="UP000632766"/>
    </source>
</evidence>
<keyword evidence="1" id="KW-0472">Membrane</keyword>
<dbReference type="AlphaFoldDB" id="A0A8J7HQL2"/>
<evidence type="ECO:0000256" key="1">
    <source>
        <dbReference type="SAM" id="Phobius"/>
    </source>
</evidence>
<evidence type="ECO:0000313" key="2">
    <source>
        <dbReference type="EMBL" id="MBH8563847.1"/>
    </source>
</evidence>
<comment type="caution">
    <text evidence="2">The sequence shown here is derived from an EMBL/GenBank/DDBJ whole genome shotgun (WGS) entry which is preliminary data.</text>
</comment>
<dbReference type="Proteomes" id="UP000632766">
    <property type="component" value="Unassembled WGS sequence"/>
</dbReference>
<keyword evidence="1" id="KW-1133">Transmembrane helix</keyword>
<dbReference type="Pfam" id="PF07963">
    <property type="entry name" value="N_methyl"/>
    <property type="match status" value="1"/>
</dbReference>
<proteinExistence type="predicted"/>
<dbReference type="EMBL" id="JAECZC010000029">
    <property type="protein sequence ID" value="MBH8563847.1"/>
    <property type="molecule type" value="Genomic_DNA"/>
</dbReference>
<sequence>MKSQSHESGFTIIESLVALLVAAFLLSAITPVIVFSVATRVQAKRVETATNAAKSYIDGVRSGTIPTPPTTGESSGTPIKINDYNAPSLGTLTCNANAYCSAPSTDLYCIDIDGSGCSNNSANDLIIQAFRYNKATTTTAGVTTNITDPAQGYKLGVRVYRADGFANNGGNLKKAPNKQTTFTAGVGDRKSPLVEITTEITNSSTTFNNFCERLKDTTNTTSNSTCN</sequence>